<comment type="caution">
    <text evidence="2">The sequence shown here is derived from an EMBL/GenBank/DDBJ whole genome shotgun (WGS) entry which is preliminary data.</text>
</comment>
<evidence type="ECO:0000259" key="1">
    <source>
        <dbReference type="Pfam" id="PF13550"/>
    </source>
</evidence>
<organism evidence="2 3">
    <name type="scientific">Sphingomonas jinjuensis</name>
    <dbReference type="NCBI Taxonomy" id="535907"/>
    <lineage>
        <taxon>Bacteria</taxon>
        <taxon>Pseudomonadati</taxon>
        <taxon>Pseudomonadota</taxon>
        <taxon>Alphaproteobacteria</taxon>
        <taxon>Sphingomonadales</taxon>
        <taxon>Sphingomonadaceae</taxon>
        <taxon>Sphingomonas</taxon>
    </lineage>
</organism>
<dbReference type="Proteomes" id="UP000529795">
    <property type="component" value="Unassembled WGS sequence"/>
</dbReference>
<dbReference type="AlphaFoldDB" id="A0A840F9C4"/>
<protein>
    <recommendedName>
        <fullName evidence="1">Tip attachment protein J domain-containing protein</fullName>
    </recommendedName>
</protein>
<dbReference type="RefSeq" id="WP_183982590.1">
    <property type="nucleotide sequence ID" value="NZ_JACIEV010000002.1"/>
</dbReference>
<dbReference type="InterPro" id="IPR032876">
    <property type="entry name" value="J_dom"/>
</dbReference>
<proteinExistence type="predicted"/>
<keyword evidence="3" id="KW-1185">Reference proteome</keyword>
<gene>
    <name evidence="2" type="ORF">GGQ80_000784</name>
</gene>
<dbReference type="EMBL" id="JACIEV010000002">
    <property type="protein sequence ID" value="MBB4152896.1"/>
    <property type="molecule type" value="Genomic_DNA"/>
</dbReference>
<feature type="domain" description="Tip attachment protein J" evidence="1">
    <location>
        <begin position="308"/>
        <end position="465"/>
    </location>
</feature>
<evidence type="ECO:0000313" key="3">
    <source>
        <dbReference type="Proteomes" id="UP000529795"/>
    </source>
</evidence>
<reference evidence="2 3" key="1">
    <citation type="submission" date="2020-08" db="EMBL/GenBank/DDBJ databases">
        <title>Genomic Encyclopedia of Type Strains, Phase IV (KMG-IV): sequencing the most valuable type-strain genomes for metagenomic binning, comparative biology and taxonomic classification.</title>
        <authorList>
            <person name="Goeker M."/>
        </authorList>
    </citation>
    <scope>NUCLEOTIDE SEQUENCE [LARGE SCALE GENOMIC DNA]</scope>
    <source>
        <strain evidence="2 3">YC6723</strain>
    </source>
</reference>
<accession>A0A840F9C4</accession>
<evidence type="ECO:0000313" key="2">
    <source>
        <dbReference type="EMBL" id="MBB4152896.1"/>
    </source>
</evidence>
<dbReference type="Pfam" id="PF13550">
    <property type="entry name" value="Phage-tail_3"/>
    <property type="match status" value="1"/>
</dbReference>
<name>A0A840F9C4_9SPHN</name>
<sequence>MSAVVRGVIGVALIIAGAVTGSPFLVSAGASLTLSAATELIVGTGPKQDRQVSSANLQLGEQPRMAVFGDVVVGGSLLDGFNYGGEFGTDWEVLPIAIADHRCEALVGFYLGDVYVPFAGNGPVAGYNGQLVVRWYDGSANAAADPTLVAHGSWSAADRLAGVAYVVVAYKADDPEAEHPVWPGGRPSFQWRVKGKRCYDPRLDDTVAGGAGPQRWANPATWTWTDNLAVCRYNWVRGIFARDQVDRPEQLLVGRGLNPAEAPPERVAAPANLCDELVALKLGGSERRYRVAAAIASDEAAVDVELKFAAACGGIITQPEGSVEIEPGQARAVVAEITDDDILVGKKVTFSLYRSESDEEWCNTVVGTYVEPAQQWKKHAAPVRRVHADILEDGRPRERKLALDYVTSGTQAQRCAEIARRLGRLTATGGFSLGPRFCELEEGDWIAYTSARRTRGQRLIFRIEAYQGDASWQTAFTLRQVAPEVYAWNPGDEGTDGAVVVQQAAPDDAYLDTFASRASSQGNAAEINDLRQRVHALEEQQP</sequence>